<gene>
    <name evidence="2" type="ORF">ACFQ5P_09640</name>
</gene>
<sequence length="196" mass="21101">MHPTPSPDPYSLDDLLSLDSPASHLAPIEGPEALPANSTESRNAIPGAMTQPEIAAFLNLATSQVRTKTVDGVLVKAGRARWDVRRSTAAYIARLQEHAARAGRPPDGGDDLRAEKLRLTRAQADKEETRVKRESGDLVEVAAVSREWSNLMRDVRNALLAVPSRCGAALPHLTATDIATLDREIKKALEGLADGD</sequence>
<proteinExistence type="predicted"/>
<name>A0ABW4DWR2_9RHOB</name>
<comment type="caution">
    <text evidence="2">The sequence shown here is derived from an EMBL/GenBank/DDBJ whole genome shotgun (WGS) entry which is preliminary data.</text>
</comment>
<dbReference type="EMBL" id="JBHTOQ010000022">
    <property type="protein sequence ID" value="MFD1481557.1"/>
    <property type="molecule type" value="Genomic_DNA"/>
</dbReference>
<dbReference type="Proteomes" id="UP001597302">
    <property type="component" value="Unassembled WGS sequence"/>
</dbReference>
<protein>
    <submittedName>
        <fullName evidence="2">Terminase small subunit</fullName>
    </submittedName>
</protein>
<evidence type="ECO:0000256" key="1">
    <source>
        <dbReference type="SAM" id="MobiDB-lite"/>
    </source>
</evidence>
<feature type="region of interest" description="Disordered" evidence="1">
    <location>
        <begin position="1"/>
        <end position="44"/>
    </location>
</feature>
<accession>A0ABW4DWR2</accession>
<organism evidence="2 3">
    <name type="scientific">Paracoccus nototheniae</name>
    <dbReference type="NCBI Taxonomy" id="2489002"/>
    <lineage>
        <taxon>Bacteria</taxon>
        <taxon>Pseudomonadati</taxon>
        <taxon>Pseudomonadota</taxon>
        <taxon>Alphaproteobacteria</taxon>
        <taxon>Rhodobacterales</taxon>
        <taxon>Paracoccaceae</taxon>
        <taxon>Paracoccus</taxon>
    </lineage>
</organism>
<feature type="compositionally biased region" description="Low complexity" evidence="1">
    <location>
        <begin position="9"/>
        <end position="21"/>
    </location>
</feature>
<evidence type="ECO:0000313" key="3">
    <source>
        <dbReference type="Proteomes" id="UP001597302"/>
    </source>
</evidence>
<reference evidence="3" key="1">
    <citation type="journal article" date="2019" name="Int. J. Syst. Evol. Microbiol.">
        <title>The Global Catalogue of Microorganisms (GCM) 10K type strain sequencing project: providing services to taxonomists for standard genome sequencing and annotation.</title>
        <authorList>
            <consortium name="The Broad Institute Genomics Platform"/>
            <consortium name="The Broad Institute Genome Sequencing Center for Infectious Disease"/>
            <person name="Wu L."/>
            <person name="Ma J."/>
        </authorList>
    </citation>
    <scope>NUCLEOTIDE SEQUENCE [LARGE SCALE GENOMIC DNA]</scope>
    <source>
        <strain evidence="3">CCM 8875</strain>
    </source>
</reference>
<keyword evidence="3" id="KW-1185">Reference proteome</keyword>
<dbReference type="RefSeq" id="WP_131572865.1">
    <property type="nucleotide sequence ID" value="NZ_CBCSAJ010000004.1"/>
</dbReference>
<evidence type="ECO:0000313" key="2">
    <source>
        <dbReference type="EMBL" id="MFD1481557.1"/>
    </source>
</evidence>